<keyword evidence="2" id="KW-1185">Reference proteome</keyword>
<name>A0A926NYZ0_9SPHI</name>
<evidence type="ECO:0000313" key="2">
    <source>
        <dbReference type="Proteomes" id="UP000619078"/>
    </source>
</evidence>
<organism evidence="1 2">
    <name type="scientific">Mucilaginibacter glaciei</name>
    <dbReference type="NCBI Taxonomy" id="2772109"/>
    <lineage>
        <taxon>Bacteria</taxon>
        <taxon>Pseudomonadati</taxon>
        <taxon>Bacteroidota</taxon>
        <taxon>Sphingobacteriia</taxon>
        <taxon>Sphingobacteriales</taxon>
        <taxon>Sphingobacteriaceae</taxon>
        <taxon>Mucilaginibacter</taxon>
    </lineage>
</organism>
<dbReference type="RefSeq" id="WP_191164226.1">
    <property type="nucleotide sequence ID" value="NZ_JACWMX010000006.1"/>
</dbReference>
<protein>
    <submittedName>
        <fullName evidence="1">Uncharacterized protein</fullName>
    </submittedName>
</protein>
<comment type="caution">
    <text evidence="1">The sequence shown here is derived from an EMBL/GenBank/DDBJ whole genome shotgun (WGS) entry which is preliminary data.</text>
</comment>
<dbReference type="Proteomes" id="UP000619078">
    <property type="component" value="Unassembled WGS sequence"/>
</dbReference>
<sequence length="68" mass="7432">MQQKKIGRGKAEAAKNNDNGLIETMKPFVTFGVKALAVLGSALVHIVKNIPKPEDHRPANKNDKVIKI</sequence>
<evidence type="ECO:0000313" key="1">
    <source>
        <dbReference type="EMBL" id="MBD1394483.1"/>
    </source>
</evidence>
<reference evidence="1" key="1">
    <citation type="submission" date="2020-09" db="EMBL/GenBank/DDBJ databases">
        <title>Novel species of Mucilaginibacter isolated from a glacier on the Tibetan Plateau.</title>
        <authorList>
            <person name="Liu Q."/>
            <person name="Xin Y.-H."/>
        </authorList>
    </citation>
    <scope>NUCLEOTIDE SEQUENCE</scope>
    <source>
        <strain evidence="1">ZB1P21</strain>
    </source>
</reference>
<gene>
    <name evidence="1" type="ORF">IDJ76_15340</name>
</gene>
<dbReference type="AlphaFoldDB" id="A0A926NYZ0"/>
<proteinExistence type="predicted"/>
<dbReference type="EMBL" id="JACWMX010000006">
    <property type="protein sequence ID" value="MBD1394483.1"/>
    <property type="molecule type" value="Genomic_DNA"/>
</dbReference>
<accession>A0A926NYZ0</accession>